<name>A0A0S3RPE7_PHAAN</name>
<organism evidence="1 2">
    <name type="scientific">Vigna angularis var. angularis</name>
    <dbReference type="NCBI Taxonomy" id="157739"/>
    <lineage>
        <taxon>Eukaryota</taxon>
        <taxon>Viridiplantae</taxon>
        <taxon>Streptophyta</taxon>
        <taxon>Embryophyta</taxon>
        <taxon>Tracheophyta</taxon>
        <taxon>Spermatophyta</taxon>
        <taxon>Magnoliopsida</taxon>
        <taxon>eudicotyledons</taxon>
        <taxon>Gunneridae</taxon>
        <taxon>Pentapetalae</taxon>
        <taxon>rosids</taxon>
        <taxon>fabids</taxon>
        <taxon>Fabales</taxon>
        <taxon>Fabaceae</taxon>
        <taxon>Papilionoideae</taxon>
        <taxon>50 kb inversion clade</taxon>
        <taxon>NPAAA clade</taxon>
        <taxon>indigoferoid/millettioid clade</taxon>
        <taxon>Phaseoleae</taxon>
        <taxon>Vigna</taxon>
    </lineage>
</organism>
<sequence>RLLQQKIMFNSICPIITLMVRYCQEHEVPHSKTRFQPFTIKHFGTDLHVVVIEIDASVKEQSDIWVQMKGVHCV</sequence>
<gene>
    <name evidence="1" type="primary">Vigan.03G241400</name>
    <name evidence="1" type="ORF">VIGAN_03241400</name>
</gene>
<keyword evidence="2" id="KW-1185">Reference proteome</keyword>
<feature type="non-terminal residue" evidence="1">
    <location>
        <position position="1"/>
    </location>
</feature>
<proteinExistence type="predicted"/>
<protein>
    <submittedName>
        <fullName evidence="1">Uncharacterized protein</fullName>
    </submittedName>
</protein>
<dbReference type="EMBL" id="AP015036">
    <property type="protein sequence ID" value="BAT82401.1"/>
    <property type="molecule type" value="Genomic_DNA"/>
</dbReference>
<evidence type="ECO:0000313" key="1">
    <source>
        <dbReference type="EMBL" id="BAT82401.1"/>
    </source>
</evidence>
<evidence type="ECO:0000313" key="2">
    <source>
        <dbReference type="Proteomes" id="UP000291084"/>
    </source>
</evidence>
<accession>A0A0S3RPE7</accession>
<dbReference type="AlphaFoldDB" id="A0A0S3RPE7"/>
<dbReference type="Proteomes" id="UP000291084">
    <property type="component" value="Chromosome 3"/>
</dbReference>
<reference evidence="1 2" key="1">
    <citation type="journal article" date="2015" name="Sci. Rep.">
        <title>The power of single molecule real-time sequencing technology in the de novo assembly of a eukaryotic genome.</title>
        <authorList>
            <person name="Sakai H."/>
            <person name="Naito K."/>
            <person name="Ogiso-Tanaka E."/>
            <person name="Takahashi Y."/>
            <person name="Iseki K."/>
            <person name="Muto C."/>
            <person name="Satou K."/>
            <person name="Teruya K."/>
            <person name="Shiroma A."/>
            <person name="Shimoji M."/>
            <person name="Hirano T."/>
            <person name="Itoh T."/>
            <person name="Kaga A."/>
            <person name="Tomooka N."/>
        </authorList>
    </citation>
    <scope>NUCLEOTIDE SEQUENCE [LARGE SCALE GENOMIC DNA]</scope>
    <source>
        <strain evidence="2">cv. Shumari</strain>
    </source>
</reference>